<dbReference type="PANTHER" id="PTHR23028">
    <property type="entry name" value="ACETYLTRANSFERASE"/>
    <property type="match status" value="1"/>
</dbReference>
<keyword evidence="1" id="KW-1133">Transmembrane helix</keyword>
<dbReference type="RefSeq" id="WP_015249721.1">
    <property type="nucleotide sequence ID" value="NC_019892.1"/>
</dbReference>
<feature type="transmembrane region" description="Helical" evidence="1">
    <location>
        <begin position="205"/>
        <end position="225"/>
    </location>
</feature>
<dbReference type="OrthoDB" id="9796461at2"/>
<accession>L0DP63</accession>
<keyword evidence="3" id="KW-0012">Acyltransferase</keyword>
<dbReference type="Pfam" id="PF01757">
    <property type="entry name" value="Acyl_transf_3"/>
    <property type="match status" value="1"/>
</dbReference>
<protein>
    <submittedName>
        <fullName evidence="3">Putative acyltransferase</fullName>
    </submittedName>
</protein>
<dbReference type="AlphaFoldDB" id="L0DP63"/>
<evidence type="ECO:0000313" key="3">
    <source>
        <dbReference type="EMBL" id="AGA30638.1"/>
    </source>
</evidence>
<dbReference type="EMBL" id="CP003364">
    <property type="protein sequence ID" value="AGA30638.1"/>
    <property type="molecule type" value="Genomic_DNA"/>
</dbReference>
<dbReference type="HOGENOM" id="CLU_005679_1_4_0"/>
<feature type="transmembrane region" description="Helical" evidence="1">
    <location>
        <begin position="175"/>
        <end position="193"/>
    </location>
</feature>
<organism evidence="3 4">
    <name type="scientific">Singulisphaera acidiphila (strain ATCC BAA-1392 / DSM 18658 / VKM B-2454 / MOB10)</name>
    <dbReference type="NCBI Taxonomy" id="886293"/>
    <lineage>
        <taxon>Bacteria</taxon>
        <taxon>Pseudomonadati</taxon>
        <taxon>Planctomycetota</taxon>
        <taxon>Planctomycetia</taxon>
        <taxon>Isosphaerales</taxon>
        <taxon>Isosphaeraceae</taxon>
        <taxon>Singulisphaera</taxon>
    </lineage>
</organism>
<keyword evidence="4" id="KW-1185">Reference proteome</keyword>
<evidence type="ECO:0000256" key="1">
    <source>
        <dbReference type="SAM" id="Phobius"/>
    </source>
</evidence>
<evidence type="ECO:0000259" key="2">
    <source>
        <dbReference type="Pfam" id="PF01757"/>
    </source>
</evidence>
<dbReference type="GO" id="GO:0016020">
    <property type="term" value="C:membrane"/>
    <property type="evidence" value="ECO:0007669"/>
    <property type="project" value="TreeGrafter"/>
</dbReference>
<name>L0DP63_SINAD</name>
<sequence length="362" mass="41809">MRRIIELDAIRGLAAMAVMIYHLKPQAFALHGVRVDLFLILSGYLLTSIILKKGDGARFLFTFSVRRWLRLWPTYFIAIMLLVLVNPWLSKPFPMDGLPYYLTFTQNVTRYWSNTIPAFCWYFEHTWSLAIEEQFFLFWPVMVMLLGRRRLVPVALALVVMSVVMRSLGTHWWLLVARCDGFAFGSVLAAIFLEREQVERHRAKIQLGLSLTSLFAVGFVVATTTTTLEMDFSEMSLWPSLMVLSWNLLYFGLIGLVILNTGHPSLRILRDPRLGYLGKVSYGIYLFHSFVFVSLWALGRYLHWGEPVWLDVAKIVLTIVVASISWHWIEQPIANLKDRFRYEPVRTSSLPLNAHRFGGVRA</sequence>
<reference evidence="3 4" key="1">
    <citation type="submission" date="2012-02" db="EMBL/GenBank/DDBJ databases">
        <title>Complete sequence of chromosome of Singulisphaera acidiphila DSM 18658.</title>
        <authorList>
            <consortium name="US DOE Joint Genome Institute (JGI-PGF)"/>
            <person name="Lucas S."/>
            <person name="Copeland A."/>
            <person name="Lapidus A."/>
            <person name="Glavina del Rio T."/>
            <person name="Dalin E."/>
            <person name="Tice H."/>
            <person name="Bruce D."/>
            <person name="Goodwin L."/>
            <person name="Pitluck S."/>
            <person name="Peters L."/>
            <person name="Ovchinnikova G."/>
            <person name="Chertkov O."/>
            <person name="Kyrpides N."/>
            <person name="Mavromatis K."/>
            <person name="Ivanova N."/>
            <person name="Brettin T."/>
            <person name="Detter J.C."/>
            <person name="Han C."/>
            <person name="Larimer F."/>
            <person name="Land M."/>
            <person name="Hauser L."/>
            <person name="Markowitz V."/>
            <person name="Cheng J.-F."/>
            <person name="Hugenholtz P."/>
            <person name="Woyke T."/>
            <person name="Wu D."/>
            <person name="Tindall B."/>
            <person name="Pomrenke H."/>
            <person name="Brambilla E."/>
            <person name="Klenk H.-P."/>
            <person name="Eisen J.A."/>
        </authorList>
    </citation>
    <scope>NUCLEOTIDE SEQUENCE [LARGE SCALE GENOMIC DNA]</scope>
    <source>
        <strain evidence="4">ATCC BAA-1392 / DSM 18658 / VKM B-2454 / MOB10</strain>
    </source>
</reference>
<feature type="transmembrane region" description="Helical" evidence="1">
    <location>
        <begin position="72"/>
        <end position="89"/>
    </location>
</feature>
<feature type="domain" description="Acyltransferase 3" evidence="2">
    <location>
        <begin position="5"/>
        <end position="325"/>
    </location>
</feature>
<dbReference type="PANTHER" id="PTHR23028:SF53">
    <property type="entry name" value="ACYL_TRANSF_3 DOMAIN-CONTAINING PROTEIN"/>
    <property type="match status" value="1"/>
</dbReference>
<keyword evidence="1" id="KW-0472">Membrane</keyword>
<keyword evidence="1" id="KW-0812">Transmembrane</keyword>
<feature type="transmembrane region" description="Helical" evidence="1">
    <location>
        <begin position="280"/>
        <end position="302"/>
    </location>
</feature>
<feature type="transmembrane region" description="Helical" evidence="1">
    <location>
        <begin position="308"/>
        <end position="329"/>
    </location>
</feature>
<dbReference type="GO" id="GO:0000271">
    <property type="term" value="P:polysaccharide biosynthetic process"/>
    <property type="evidence" value="ECO:0007669"/>
    <property type="project" value="TreeGrafter"/>
</dbReference>
<evidence type="ECO:0000313" key="4">
    <source>
        <dbReference type="Proteomes" id="UP000010798"/>
    </source>
</evidence>
<dbReference type="KEGG" id="saci:Sinac_6563"/>
<dbReference type="GO" id="GO:0016747">
    <property type="term" value="F:acyltransferase activity, transferring groups other than amino-acyl groups"/>
    <property type="evidence" value="ECO:0007669"/>
    <property type="project" value="InterPro"/>
</dbReference>
<feature type="transmembrane region" description="Helical" evidence="1">
    <location>
        <begin position="237"/>
        <end position="259"/>
    </location>
</feature>
<proteinExistence type="predicted"/>
<dbReference type="Proteomes" id="UP000010798">
    <property type="component" value="Chromosome"/>
</dbReference>
<dbReference type="InterPro" id="IPR002656">
    <property type="entry name" value="Acyl_transf_3_dom"/>
</dbReference>
<dbReference type="InterPro" id="IPR050879">
    <property type="entry name" value="Acyltransferase_3"/>
</dbReference>
<dbReference type="eggNOG" id="COG1835">
    <property type="taxonomic scope" value="Bacteria"/>
</dbReference>
<gene>
    <name evidence="3" type="ordered locus">Sinac_6563</name>
</gene>
<keyword evidence="3" id="KW-0808">Transferase</keyword>